<dbReference type="GO" id="GO:0005886">
    <property type="term" value="C:plasma membrane"/>
    <property type="evidence" value="ECO:0007669"/>
    <property type="project" value="UniProtKB-SubCell"/>
</dbReference>
<evidence type="ECO:0000256" key="2">
    <source>
        <dbReference type="ARBA" id="ARBA00022475"/>
    </source>
</evidence>
<evidence type="ECO:0000256" key="3">
    <source>
        <dbReference type="ARBA" id="ARBA00022692"/>
    </source>
</evidence>
<reference evidence="8 9" key="1">
    <citation type="journal article" date="2015" name="Nature">
        <title>rRNA introns, odd ribosomes, and small enigmatic genomes across a large radiation of phyla.</title>
        <authorList>
            <person name="Brown C.T."/>
            <person name="Hug L.A."/>
            <person name="Thomas B.C."/>
            <person name="Sharon I."/>
            <person name="Castelle C.J."/>
            <person name="Singh A."/>
            <person name="Wilkins M.J."/>
            <person name="Williams K.H."/>
            <person name="Banfield J.F."/>
        </authorList>
    </citation>
    <scope>NUCLEOTIDE SEQUENCE [LARGE SCALE GENOMIC DNA]</scope>
</reference>
<comment type="similarity">
    <text evidence="6">Belongs to the TVP38/TMEM64 family.</text>
</comment>
<evidence type="ECO:0000256" key="1">
    <source>
        <dbReference type="ARBA" id="ARBA00004651"/>
    </source>
</evidence>
<dbReference type="InterPro" id="IPR015414">
    <property type="entry name" value="TMEM64"/>
</dbReference>
<protein>
    <recommendedName>
        <fullName evidence="6">TVP38/TMEM64 family membrane protein</fullName>
    </recommendedName>
</protein>
<keyword evidence="4 6" id="KW-1133">Transmembrane helix</keyword>
<evidence type="ECO:0000256" key="4">
    <source>
        <dbReference type="ARBA" id="ARBA00022989"/>
    </source>
</evidence>
<dbReference type="PANTHER" id="PTHR12677:SF59">
    <property type="entry name" value="GOLGI APPARATUS MEMBRANE PROTEIN TVP38-RELATED"/>
    <property type="match status" value="1"/>
</dbReference>
<dbReference type="PANTHER" id="PTHR12677">
    <property type="entry name" value="GOLGI APPARATUS MEMBRANE PROTEIN TVP38-RELATED"/>
    <property type="match status" value="1"/>
</dbReference>
<dbReference type="Proteomes" id="UP000034325">
    <property type="component" value="Unassembled WGS sequence"/>
</dbReference>
<gene>
    <name evidence="8" type="ORF">UT23_C0014G0024</name>
</gene>
<evidence type="ECO:0000256" key="6">
    <source>
        <dbReference type="RuleBase" id="RU366058"/>
    </source>
</evidence>
<accession>A0A0G0LZD1</accession>
<evidence type="ECO:0000256" key="5">
    <source>
        <dbReference type="ARBA" id="ARBA00023136"/>
    </source>
</evidence>
<feature type="transmembrane region" description="Helical" evidence="6">
    <location>
        <begin position="153"/>
        <end position="172"/>
    </location>
</feature>
<name>A0A0G0LZD1_9BACT</name>
<feature type="transmembrane region" description="Helical" evidence="6">
    <location>
        <begin position="184"/>
        <end position="204"/>
    </location>
</feature>
<comment type="subcellular location">
    <subcellularLocation>
        <location evidence="1 6">Cell membrane</location>
        <topology evidence="1 6">Multi-pass membrane protein</topology>
    </subcellularLocation>
</comment>
<evidence type="ECO:0000313" key="8">
    <source>
        <dbReference type="EMBL" id="KKQ97288.1"/>
    </source>
</evidence>
<comment type="caution">
    <text evidence="8">The sequence shown here is derived from an EMBL/GenBank/DDBJ whole genome shotgun (WGS) entry which is preliminary data.</text>
</comment>
<dbReference type="Pfam" id="PF09335">
    <property type="entry name" value="VTT_dom"/>
    <property type="match status" value="1"/>
</dbReference>
<feature type="domain" description="VTT" evidence="7">
    <location>
        <begin position="60"/>
        <end position="172"/>
    </location>
</feature>
<evidence type="ECO:0000259" key="7">
    <source>
        <dbReference type="Pfam" id="PF09335"/>
    </source>
</evidence>
<feature type="transmembrane region" description="Helical" evidence="6">
    <location>
        <begin position="75"/>
        <end position="94"/>
    </location>
</feature>
<evidence type="ECO:0000313" key="9">
    <source>
        <dbReference type="Proteomes" id="UP000034325"/>
    </source>
</evidence>
<organism evidence="8 9">
    <name type="scientific">Candidatus Woesebacteria bacterium GW2011_GWA1_39_12</name>
    <dbReference type="NCBI Taxonomy" id="1618549"/>
    <lineage>
        <taxon>Bacteria</taxon>
        <taxon>Candidatus Woeseibacteriota</taxon>
    </lineage>
</organism>
<dbReference type="EMBL" id="LBWA01000014">
    <property type="protein sequence ID" value="KKQ97288.1"/>
    <property type="molecule type" value="Genomic_DNA"/>
</dbReference>
<keyword evidence="2 6" id="KW-1003">Cell membrane</keyword>
<comment type="caution">
    <text evidence="6">Lacks conserved residue(s) required for the propagation of feature annotation.</text>
</comment>
<keyword evidence="3 6" id="KW-0812">Transmembrane</keyword>
<keyword evidence="5 6" id="KW-0472">Membrane</keyword>
<proteinExistence type="inferred from homology"/>
<feature type="transmembrane region" description="Helical" evidence="6">
    <location>
        <begin position="42"/>
        <end position="68"/>
    </location>
</feature>
<dbReference type="AlphaFoldDB" id="A0A0G0LZD1"/>
<sequence length="210" mass="24006">MRKRVVPLLFIVVISLLLYLLSRSFSEKEIITFINDAGFFAPVVYILLTLLTLVIAPFSGTPIIFAGYYAFGQRVIFYSIVAAYISYVLNFWIARKWGRTIVGKFVGKEDMKKVDELTKDYGIVTLVFLRIFQGSINDFVSFAMGLTNMKFKIYLVVSLLASIPGTILWYYLSLNADTPAQFTIIMLVLTLTLSFVFIMGSIFWKKFLKK</sequence>
<dbReference type="InterPro" id="IPR032816">
    <property type="entry name" value="VTT_dom"/>
</dbReference>